<feature type="region of interest" description="Disordered" evidence="7">
    <location>
        <begin position="176"/>
        <end position="287"/>
    </location>
</feature>
<feature type="domain" description="AXH" evidence="8">
    <location>
        <begin position="370"/>
        <end position="501"/>
    </location>
</feature>
<feature type="compositionally biased region" description="Basic and acidic residues" evidence="7">
    <location>
        <begin position="1"/>
        <end position="20"/>
    </location>
</feature>
<dbReference type="GO" id="GO:0000122">
    <property type="term" value="P:negative regulation of transcription by RNA polymerase II"/>
    <property type="evidence" value="ECO:0007669"/>
    <property type="project" value="TreeGrafter"/>
</dbReference>
<dbReference type="PROSITE" id="PS51148">
    <property type="entry name" value="AXH"/>
    <property type="match status" value="1"/>
</dbReference>
<evidence type="ECO:0000256" key="5">
    <source>
        <dbReference type="ARBA" id="ARBA00023163"/>
    </source>
</evidence>
<keyword evidence="6" id="KW-0539">Nucleus</keyword>
<keyword evidence="5" id="KW-0804">Transcription</keyword>
<keyword evidence="2" id="KW-0678">Repressor</keyword>
<evidence type="ECO:0000256" key="6">
    <source>
        <dbReference type="ARBA" id="ARBA00023242"/>
    </source>
</evidence>
<dbReference type="SMART" id="SM00536">
    <property type="entry name" value="AXH"/>
    <property type="match status" value="1"/>
</dbReference>
<proteinExistence type="predicted"/>
<dbReference type="OrthoDB" id="10000452at2759"/>
<evidence type="ECO:0000256" key="3">
    <source>
        <dbReference type="ARBA" id="ARBA00023015"/>
    </source>
</evidence>
<dbReference type="SUPFAM" id="SSF102031">
    <property type="entry name" value="AXH domain"/>
    <property type="match status" value="1"/>
</dbReference>
<sequence length="580" mass="64197">MNPSPDRSKECLPPKKRESRQGSSDQQAPEDDFKPPAPFRSRRQHHSTEGHRESGDLLPPPPPMLPPLPLSLPWQVSYTPSMHHSYLPVQVGERRGSSSASWREQLCGRGMDGGLEHTIPHHSRWLSSDIPPISVQPLISVPTFKSVYTAESREMWSYGPSRRDYSSSLFSPHLFPQPTVYPHDTLPDSRLRYQGRRPNGVDSPDSRSGPSRRLPSCDDYGNDSSTRLDGPHANGRRRQENTSRQTLGRGLLPRENTSSHSSSWDRDRRGTPKAPMPPSSDTKTGKAITSQDHFGVSASQAGAQIYYALGSLCPSAQQNPHAYPQLSPSVSCSPRNSQYSLQSQQNSHGVETEWDPSAGFYRPPVAVLTGPDPPPSAVLPHFAKGSLIELAGGHLKRVEELKTEDFLRSADTLPEFHLSTCTILLISPGPTYGFNHLQVLLTDRNTQELLTVLAEYPFFVRDRGWSSCSPQRSAQLYGLQCRQLSTGDVCLALTPTPTSSTQVQRAHIRAGAAVEHCEEMAERMPPPSAPLSTPVLQPSSSNSISERPRTRKRRWSAPELEPGSKTSTHLPQGSKLERRQ</sequence>
<comment type="subcellular location">
    <subcellularLocation>
        <location evidence="1">Nucleus</location>
    </subcellularLocation>
</comment>
<evidence type="ECO:0000256" key="1">
    <source>
        <dbReference type="ARBA" id="ARBA00004123"/>
    </source>
</evidence>
<evidence type="ECO:0000256" key="4">
    <source>
        <dbReference type="ARBA" id="ARBA00023125"/>
    </source>
</evidence>
<dbReference type="AlphaFoldDB" id="A0A3N0Z349"/>
<dbReference type="Pfam" id="PF08517">
    <property type="entry name" value="AXH"/>
    <property type="match status" value="1"/>
</dbReference>
<dbReference type="InterPro" id="IPR043404">
    <property type="entry name" value="ATAXIN1-like"/>
</dbReference>
<evidence type="ECO:0000256" key="2">
    <source>
        <dbReference type="ARBA" id="ARBA00022491"/>
    </source>
</evidence>
<dbReference type="EMBL" id="RJVU01015056">
    <property type="protein sequence ID" value="ROL52712.1"/>
    <property type="molecule type" value="Genomic_DNA"/>
</dbReference>
<dbReference type="PANTHER" id="PTHR13392:SF14">
    <property type="entry name" value="ATAXIN-1-LIKE"/>
    <property type="match status" value="1"/>
</dbReference>
<feature type="region of interest" description="Disordered" evidence="7">
    <location>
        <begin position="319"/>
        <end position="355"/>
    </location>
</feature>
<evidence type="ECO:0000313" key="10">
    <source>
        <dbReference type="Proteomes" id="UP000281406"/>
    </source>
</evidence>
<keyword evidence="4" id="KW-0238">DNA-binding</keyword>
<protein>
    <submittedName>
        <fullName evidence="9">Ataxin-1</fullName>
    </submittedName>
</protein>
<dbReference type="InterPro" id="IPR036096">
    <property type="entry name" value="Ataxin_AXH_dom_sf"/>
</dbReference>
<keyword evidence="10" id="KW-1185">Reference proteome</keyword>
<evidence type="ECO:0000259" key="8">
    <source>
        <dbReference type="PROSITE" id="PS51148"/>
    </source>
</evidence>
<feature type="compositionally biased region" description="Basic and acidic residues" evidence="7">
    <location>
        <begin position="46"/>
        <end position="55"/>
    </location>
</feature>
<accession>A0A3N0Z349</accession>
<feature type="region of interest" description="Disordered" evidence="7">
    <location>
        <begin position="1"/>
        <end position="64"/>
    </location>
</feature>
<gene>
    <name evidence="9" type="ORF">DPX16_21138</name>
</gene>
<dbReference type="GO" id="GO:0003723">
    <property type="term" value="F:RNA binding"/>
    <property type="evidence" value="ECO:0007669"/>
    <property type="project" value="InterPro"/>
</dbReference>
<feature type="compositionally biased region" description="Low complexity" evidence="7">
    <location>
        <begin position="336"/>
        <end position="347"/>
    </location>
</feature>
<dbReference type="PANTHER" id="PTHR13392">
    <property type="entry name" value="ATAXIN 1"/>
    <property type="match status" value="1"/>
</dbReference>
<dbReference type="Proteomes" id="UP000281406">
    <property type="component" value="Unassembled WGS sequence"/>
</dbReference>
<feature type="compositionally biased region" description="Polar residues" evidence="7">
    <location>
        <begin position="530"/>
        <end position="545"/>
    </location>
</feature>
<dbReference type="GO" id="GO:0005634">
    <property type="term" value="C:nucleus"/>
    <property type="evidence" value="ECO:0007669"/>
    <property type="project" value="UniProtKB-SubCell"/>
</dbReference>
<name>A0A3N0Z349_ANAGA</name>
<evidence type="ECO:0000313" key="9">
    <source>
        <dbReference type="EMBL" id="ROL52712.1"/>
    </source>
</evidence>
<feature type="compositionally biased region" description="Polar residues" evidence="7">
    <location>
        <begin position="319"/>
        <end position="335"/>
    </location>
</feature>
<evidence type="ECO:0000256" key="7">
    <source>
        <dbReference type="SAM" id="MobiDB-lite"/>
    </source>
</evidence>
<reference evidence="9 10" key="1">
    <citation type="submission" date="2018-10" db="EMBL/GenBank/DDBJ databases">
        <title>Genome assembly for a Yunnan-Guizhou Plateau 3E fish, Anabarilius grahami (Regan), and its evolutionary and genetic applications.</title>
        <authorList>
            <person name="Jiang W."/>
        </authorList>
    </citation>
    <scope>NUCLEOTIDE SEQUENCE [LARGE SCALE GENOMIC DNA]</scope>
    <source>
        <strain evidence="9">AG-KIZ</strain>
        <tissue evidence="9">Muscle</tissue>
    </source>
</reference>
<comment type="caution">
    <text evidence="9">The sequence shown here is derived from an EMBL/GenBank/DDBJ whole genome shotgun (WGS) entry which is preliminary data.</text>
</comment>
<organism evidence="9 10">
    <name type="scientific">Anabarilius grahami</name>
    <name type="common">Kanglang fish</name>
    <name type="synonym">Barilius grahami</name>
    <dbReference type="NCBI Taxonomy" id="495550"/>
    <lineage>
        <taxon>Eukaryota</taxon>
        <taxon>Metazoa</taxon>
        <taxon>Chordata</taxon>
        <taxon>Craniata</taxon>
        <taxon>Vertebrata</taxon>
        <taxon>Euteleostomi</taxon>
        <taxon>Actinopterygii</taxon>
        <taxon>Neopterygii</taxon>
        <taxon>Teleostei</taxon>
        <taxon>Ostariophysi</taxon>
        <taxon>Cypriniformes</taxon>
        <taxon>Xenocyprididae</taxon>
        <taxon>Xenocypridinae</taxon>
        <taxon>Xenocypridinae incertae sedis</taxon>
        <taxon>Anabarilius</taxon>
    </lineage>
</organism>
<feature type="region of interest" description="Disordered" evidence="7">
    <location>
        <begin position="518"/>
        <end position="580"/>
    </location>
</feature>
<keyword evidence="3" id="KW-0805">Transcription regulation</keyword>
<dbReference type="InterPro" id="IPR003652">
    <property type="entry name" value="Ataxin_AXH_dom"/>
</dbReference>
<dbReference type="GO" id="GO:0003677">
    <property type="term" value="F:DNA binding"/>
    <property type="evidence" value="ECO:0007669"/>
    <property type="project" value="UniProtKB-KW"/>
</dbReference>
<dbReference type="GO" id="GO:0007399">
    <property type="term" value="P:nervous system development"/>
    <property type="evidence" value="ECO:0007669"/>
    <property type="project" value="TreeGrafter"/>
</dbReference>